<dbReference type="STRING" id="1440763.BJI69_14965"/>
<dbReference type="PRINTS" id="PR00111">
    <property type="entry name" value="ABHYDROLASE"/>
</dbReference>
<sequence length="292" mass="32715">MAPSASTARVSYRTVDIDGVKIAYREAGARKKPTLLLLHGVPSSSRMYDGLMRKLGDRYHLIAPDYPGFGNSDAPTPANFAYTFDHLAAVIQKFTDAVGIDQYVLFMQDYGAPVGVRLAMARPSAVLGTIFQNGNVYEDGLGPIWEKRKAFWTDRAANEQAVRQTHLSVETTRARHIGTDPHVEAYDPDLWMDEYAYLNRPGQAEIQSELIFDYQYNLAAYPAWQTWLRGQQLPTLVVWGKHDLAFTVPGAEAFKRDLPNARVVILDAGHFAMDTRLDEVAEATQAFMQELL</sequence>
<dbReference type="Pfam" id="PF00561">
    <property type="entry name" value="Abhydrolase_1"/>
    <property type="match status" value="1"/>
</dbReference>
<evidence type="ECO:0000313" key="1">
    <source>
        <dbReference type="EMBL" id="APG06569.1"/>
    </source>
</evidence>
<keyword evidence="2" id="KW-1185">Reference proteome</keyword>
<dbReference type="InterPro" id="IPR029058">
    <property type="entry name" value="AB_hydrolase_fold"/>
</dbReference>
<dbReference type="EMBL" id="CP017480">
    <property type="protein sequence ID" value="APG06569.1"/>
    <property type="molecule type" value="Genomic_DNA"/>
</dbReference>
<keyword evidence="1" id="KW-0378">Hydrolase</keyword>
<dbReference type="Proteomes" id="UP000182987">
    <property type="component" value="Chromosome"/>
</dbReference>
<dbReference type="PANTHER" id="PTHR42977">
    <property type="entry name" value="HYDROLASE-RELATED"/>
    <property type="match status" value="1"/>
</dbReference>
<dbReference type="PANTHER" id="PTHR42977:SF1">
    <property type="entry name" value="BLR6576 PROTEIN"/>
    <property type="match status" value="1"/>
</dbReference>
<gene>
    <name evidence="1" type="ORF">BJI69_14965</name>
</gene>
<dbReference type="AlphaFoldDB" id="A0A0G9HEA2"/>
<dbReference type="GO" id="GO:0004301">
    <property type="term" value="F:epoxide hydrolase activity"/>
    <property type="evidence" value="ECO:0007669"/>
    <property type="project" value="TreeGrafter"/>
</dbReference>
<reference evidence="2" key="1">
    <citation type="submission" date="2016-09" db="EMBL/GenBank/DDBJ databases">
        <authorList>
            <person name="Lysoe E."/>
        </authorList>
    </citation>
    <scope>NUCLEOTIDE SEQUENCE [LARGE SCALE GENOMIC DNA]</scope>
    <source>
        <strain evidence="2">LJ96T</strain>
    </source>
</reference>
<name>A0A0G9HEA2_9GAMM</name>
<proteinExistence type="predicted"/>
<evidence type="ECO:0000313" key="2">
    <source>
        <dbReference type="Proteomes" id="UP000182987"/>
    </source>
</evidence>
<organism evidence="1 2">
    <name type="scientific">Luteibacter rhizovicinus DSM 16549</name>
    <dbReference type="NCBI Taxonomy" id="1440763"/>
    <lineage>
        <taxon>Bacteria</taxon>
        <taxon>Pseudomonadati</taxon>
        <taxon>Pseudomonadota</taxon>
        <taxon>Gammaproteobacteria</taxon>
        <taxon>Lysobacterales</taxon>
        <taxon>Rhodanobacteraceae</taxon>
        <taxon>Luteibacter</taxon>
    </lineage>
</organism>
<accession>A0A0G9HEA2</accession>
<dbReference type="Gene3D" id="3.40.50.1820">
    <property type="entry name" value="alpha/beta hydrolase"/>
    <property type="match status" value="1"/>
</dbReference>
<dbReference type="InterPro" id="IPR051340">
    <property type="entry name" value="Haloalkane_dehalogenase"/>
</dbReference>
<dbReference type="SUPFAM" id="SSF53474">
    <property type="entry name" value="alpha/beta-Hydrolases"/>
    <property type="match status" value="1"/>
</dbReference>
<dbReference type="InterPro" id="IPR000073">
    <property type="entry name" value="AB_hydrolase_1"/>
</dbReference>
<dbReference type="KEGG" id="lrz:BJI69_14965"/>
<protein>
    <submittedName>
        <fullName evidence="1">Alpha/beta hydrolase</fullName>
    </submittedName>
</protein>
<dbReference type="PATRIC" id="fig|1440763.5.peg.1295"/>